<dbReference type="RefSeq" id="WP_066405739.1">
    <property type="nucleotide sequence ID" value="NZ_CP011390.1"/>
</dbReference>
<organism evidence="3 4">
    <name type="scientific">Flavisolibacter tropicus</name>
    <dbReference type="NCBI Taxonomy" id="1492898"/>
    <lineage>
        <taxon>Bacteria</taxon>
        <taxon>Pseudomonadati</taxon>
        <taxon>Bacteroidota</taxon>
        <taxon>Chitinophagia</taxon>
        <taxon>Chitinophagales</taxon>
        <taxon>Chitinophagaceae</taxon>
        <taxon>Flavisolibacter</taxon>
    </lineage>
</organism>
<evidence type="ECO:0008006" key="5">
    <source>
        <dbReference type="Google" id="ProtNLM"/>
    </source>
</evidence>
<feature type="signal peptide" evidence="2">
    <location>
        <begin position="1"/>
        <end position="20"/>
    </location>
</feature>
<evidence type="ECO:0000256" key="1">
    <source>
        <dbReference type="SAM" id="MobiDB-lite"/>
    </source>
</evidence>
<dbReference type="STRING" id="1492898.SY85_15070"/>
<sequence>MKKRGLLFSAFLFCGALAQAQDQYVEVTVKDTLMVEPKEWYYYIKVEESYEDMDVTTAIDTAAYAAPTPKNKAKPVPQPKAPPKPKVLTREEKLEQVKALALAHGGELLPYTSLMNYIAGADKYMLNNYSRYSINDDYALNLRFNSRDSLHSFLTAIGNRSDVEGGVVKISHPDIASFYEKLDVKLIDAGKQKAARLAQLAGRKLGPITQIVEASDATKNPYEELFQKLTMLLGSKSDPLKLGSEVFPSDKIKIEKTLKFRFAFQ</sequence>
<dbReference type="KEGG" id="fla:SY85_15070"/>
<proteinExistence type="predicted"/>
<evidence type="ECO:0000256" key="2">
    <source>
        <dbReference type="SAM" id="SignalP"/>
    </source>
</evidence>
<feature type="compositionally biased region" description="Pro residues" evidence="1">
    <location>
        <begin position="76"/>
        <end position="85"/>
    </location>
</feature>
<dbReference type="Proteomes" id="UP000077177">
    <property type="component" value="Chromosome"/>
</dbReference>
<keyword evidence="4" id="KW-1185">Reference proteome</keyword>
<evidence type="ECO:0000313" key="4">
    <source>
        <dbReference type="Proteomes" id="UP000077177"/>
    </source>
</evidence>
<protein>
    <recommendedName>
        <fullName evidence="5">DUF541 domain-containing protein</fullName>
    </recommendedName>
</protein>
<dbReference type="AlphaFoldDB" id="A0A172TXD1"/>
<dbReference type="EMBL" id="CP011390">
    <property type="protein sequence ID" value="ANE51628.1"/>
    <property type="molecule type" value="Genomic_DNA"/>
</dbReference>
<name>A0A172TXD1_9BACT</name>
<keyword evidence="2" id="KW-0732">Signal</keyword>
<feature type="region of interest" description="Disordered" evidence="1">
    <location>
        <begin position="68"/>
        <end position="87"/>
    </location>
</feature>
<reference evidence="3 4" key="2">
    <citation type="journal article" date="2016" name="Int. J. Syst. Evol. Microbiol.">
        <title>Flavisolibacter tropicus sp. nov., isolated from tropical soil.</title>
        <authorList>
            <person name="Lee J.J."/>
            <person name="Kang M.S."/>
            <person name="Kim G.S."/>
            <person name="Lee C.S."/>
            <person name="Lim S."/>
            <person name="Lee J."/>
            <person name="Roh S.H."/>
            <person name="Kang H."/>
            <person name="Ha J.M."/>
            <person name="Bae S."/>
            <person name="Jung H.Y."/>
            <person name="Kim M.K."/>
        </authorList>
    </citation>
    <scope>NUCLEOTIDE SEQUENCE [LARGE SCALE GENOMIC DNA]</scope>
    <source>
        <strain evidence="3 4">LCS9</strain>
    </source>
</reference>
<accession>A0A172TXD1</accession>
<evidence type="ECO:0000313" key="3">
    <source>
        <dbReference type="EMBL" id="ANE51628.1"/>
    </source>
</evidence>
<gene>
    <name evidence="3" type="ORF">SY85_15070</name>
</gene>
<reference evidence="4" key="1">
    <citation type="submission" date="2015-01" db="EMBL/GenBank/DDBJ databases">
        <title>Flavisolibacter sp./LCS9/ whole genome sequencing.</title>
        <authorList>
            <person name="Kim M.K."/>
            <person name="Srinivasan S."/>
            <person name="Lee J.-J."/>
        </authorList>
    </citation>
    <scope>NUCLEOTIDE SEQUENCE [LARGE SCALE GENOMIC DNA]</scope>
    <source>
        <strain evidence="4">LCS9</strain>
    </source>
</reference>
<feature type="chain" id="PRO_5008001314" description="DUF541 domain-containing protein" evidence="2">
    <location>
        <begin position="21"/>
        <end position="265"/>
    </location>
</feature>